<evidence type="ECO:0000313" key="1">
    <source>
        <dbReference type="EMBL" id="ATA91596.1"/>
    </source>
</evidence>
<evidence type="ECO:0000313" key="2">
    <source>
        <dbReference type="Proteomes" id="UP000243136"/>
    </source>
</evidence>
<dbReference type="EMBL" id="CP022388">
    <property type="protein sequence ID" value="ATA91596.1"/>
    <property type="molecule type" value="Genomic_DNA"/>
</dbReference>
<sequence>MTTKYTETYKKMFIEMLSDSQLKSIKDVMGYVLKYNPAMDRDSWEFKQATLTTIRDMFRSEIFKPNFTGSFIPKAEKNPPTTERDIIVCVDNHWVEICQSNSGHLLLFEKIYSEDFLKGTHDIANFVEQIFDKLKTQTIKKVLNDPKLID</sequence>
<gene>
    <name evidence="1" type="ORF">CGC56_05075</name>
</gene>
<accession>A0A250G5S9</accession>
<organism evidence="1 2">
    <name type="scientific">Capnocytophaga canimorsus</name>
    <dbReference type="NCBI Taxonomy" id="28188"/>
    <lineage>
        <taxon>Bacteria</taxon>
        <taxon>Pseudomonadati</taxon>
        <taxon>Bacteroidota</taxon>
        <taxon>Flavobacteriia</taxon>
        <taxon>Flavobacteriales</taxon>
        <taxon>Flavobacteriaceae</taxon>
        <taxon>Capnocytophaga</taxon>
    </lineage>
</organism>
<dbReference type="AlphaFoldDB" id="A0A250G5S9"/>
<protein>
    <submittedName>
        <fullName evidence="1">Uncharacterized protein</fullName>
    </submittedName>
</protein>
<reference evidence="2" key="1">
    <citation type="submission" date="2017-06" db="EMBL/GenBank/DDBJ databases">
        <title>Capnocytophaga spp. assemblies.</title>
        <authorList>
            <person name="Gulvik C.A."/>
        </authorList>
    </citation>
    <scope>NUCLEOTIDE SEQUENCE [LARGE SCALE GENOMIC DNA]</scope>
    <source>
        <strain evidence="2">H5594</strain>
    </source>
</reference>
<dbReference type="Proteomes" id="UP000243136">
    <property type="component" value="Chromosome"/>
</dbReference>
<dbReference type="RefSeq" id="WP_095917060.1">
    <property type="nucleotide sequence ID" value="NZ_CP022388.1"/>
</dbReference>
<name>A0A250G5S9_9FLAO</name>
<proteinExistence type="predicted"/>